<name>A0ABQ0A9N1_9GAMM</name>
<comment type="similarity">
    <text evidence="6">Belongs to the ABC-4 integral membrane protein family.</text>
</comment>
<evidence type="ECO:0000256" key="7">
    <source>
        <dbReference type="SAM" id="Phobius"/>
    </source>
</evidence>
<dbReference type="Pfam" id="PF02687">
    <property type="entry name" value="FtsX"/>
    <property type="match status" value="1"/>
</dbReference>
<evidence type="ECO:0000313" key="11">
    <source>
        <dbReference type="Proteomes" id="UP001465153"/>
    </source>
</evidence>
<gene>
    <name evidence="10" type="ORF">NBRC116591_21680</name>
</gene>
<feature type="transmembrane region" description="Helical" evidence="7">
    <location>
        <begin position="15"/>
        <end position="38"/>
    </location>
</feature>
<keyword evidence="2" id="KW-1003">Cell membrane</keyword>
<dbReference type="InterPro" id="IPR003838">
    <property type="entry name" value="ABC3_permease_C"/>
</dbReference>
<feature type="domain" description="MacB-like periplasmic core" evidence="9">
    <location>
        <begin position="47"/>
        <end position="244"/>
    </location>
</feature>
<protein>
    <submittedName>
        <fullName evidence="10">ABC transporter permease</fullName>
    </submittedName>
</protein>
<feature type="transmembrane region" description="Helical" evidence="7">
    <location>
        <begin position="376"/>
        <end position="394"/>
    </location>
</feature>
<dbReference type="Proteomes" id="UP001465153">
    <property type="component" value="Unassembled WGS sequence"/>
</dbReference>
<evidence type="ECO:0000256" key="4">
    <source>
        <dbReference type="ARBA" id="ARBA00022989"/>
    </source>
</evidence>
<dbReference type="InterPro" id="IPR050250">
    <property type="entry name" value="Macrolide_Exporter_MacB"/>
</dbReference>
<dbReference type="Pfam" id="PF12704">
    <property type="entry name" value="MacB_PCD"/>
    <property type="match status" value="1"/>
</dbReference>
<dbReference type="InterPro" id="IPR025857">
    <property type="entry name" value="MacB_PCD"/>
</dbReference>
<accession>A0ABQ0A9N1</accession>
<evidence type="ECO:0000256" key="2">
    <source>
        <dbReference type="ARBA" id="ARBA00022475"/>
    </source>
</evidence>
<evidence type="ECO:0000259" key="9">
    <source>
        <dbReference type="Pfam" id="PF12704"/>
    </source>
</evidence>
<keyword evidence="4 7" id="KW-1133">Transmembrane helix</keyword>
<comment type="subcellular location">
    <subcellularLocation>
        <location evidence="1">Cell membrane</location>
        <topology evidence="1">Multi-pass membrane protein</topology>
    </subcellularLocation>
</comment>
<evidence type="ECO:0000313" key="10">
    <source>
        <dbReference type="EMBL" id="GAA6168357.1"/>
    </source>
</evidence>
<dbReference type="PANTHER" id="PTHR30572:SF4">
    <property type="entry name" value="ABC TRANSPORTER PERMEASE YTRF"/>
    <property type="match status" value="1"/>
</dbReference>
<keyword evidence="3 7" id="KW-0812">Transmembrane</keyword>
<comment type="caution">
    <text evidence="10">The sequence shown here is derived from an EMBL/GenBank/DDBJ whole genome shotgun (WGS) entry which is preliminary data.</text>
</comment>
<organism evidence="10 11">
    <name type="scientific">Sessilibacter corallicola</name>
    <dbReference type="NCBI Taxonomy" id="2904075"/>
    <lineage>
        <taxon>Bacteria</taxon>
        <taxon>Pseudomonadati</taxon>
        <taxon>Pseudomonadota</taxon>
        <taxon>Gammaproteobacteria</taxon>
        <taxon>Cellvibrionales</taxon>
        <taxon>Cellvibrionaceae</taxon>
        <taxon>Sessilibacter</taxon>
    </lineage>
</organism>
<evidence type="ECO:0000256" key="3">
    <source>
        <dbReference type="ARBA" id="ARBA00022692"/>
    </source>
</evidence>
<reference evidence="10 11" key="1">
    <citation type="submission" date="2024-04" db="EMBL/GenBank/DDBJ databases">
        <title>Draft genome sequence of Sessilibacter corallicola NBRC 116591.</title>
        <authorList>
            <person name="Miyakawa T."/>
            <person name="Kusuya Y."/>
            <person name="Miura T."/>
        </authorList>
    </citation>
    <scope>NUCLEOTIDE SEQUENCE [LARGE SCALE GENOMIC DNA]</scope>
    <source>
        <strain evidence="10 11">KU-00831-HH</strain>
    </source>
</reference>
<sequence>MDIKPIFKTLIRNPVGLVLIATQVALTLAIIVNSLFIINQRLDNISVKSGIDEDNTLMISFSSLSDSYNMENAIANDLAFLKSLPGVNSAMATNSLPLSNSGWSSGVSSQSDYKGVEIGSAFYFADETLVDTLGVDLIAGRSFRSEEISYYYLSDELEPPVCIVSADLALTLFPDLKNPEEVVGKKIWYGGVENPKFAEVIGVINGIKAPWRGWSEPIFNRVIYVPHKPIFGKFSRYVVRAENGQLDNLVTNIQTELSNFDDQRVIRPPRPFSDIREVFVRNDKGMATTLTIVIVLLLLINALGIIGLVSFWVTQRTKQIGTRRALGATKFDILTYFITENLIITCIGVIIGSILAMALNNWLVTAFSLSKLPMSYLLGSALLLILMGVIAVCAPAMRAMNVQPAVATRSV</sequence>
<evidence type="ECO:0000256" key="1">
    <source>
        <dbReference type="ARBA" id="ARBA00004651"/>
    </source>
</evidence>
<dbReference type="PANTHER" id="PTHR30572">
    <property type="entry name" value="MEMBRANE COMPONENT OF TRANSPORTER-RELATED"/>
    <property type="match status" value="1"/>
</dbReference>
<feature type="domain" description="ABC3 transporter permease C-terminal" evidence="8">
    <location>
        <begin position="292"/>
        <end position="404"/>
    </location>
</feature>
<evidence type="ECO:0000256" key="5">
    <source>
        <dbReference type="ARBA" id="ARBA00023136"/>
    </source>
</evidence>
<proteinExistence type="inferred from homology"/>
<keyword evidence="11" id="KW-1185">Reference proteome</keyword>
<dbReference type="EMBL" id="BAABWN010000006">
    <property type="protein sequence ID" value="GAA6168357.1"/>
    <property type="molecule type" value="Genomic_DNA"/>
</dbReference>
<evidence type="ECO:0000256" key="6">
    <source>
        <dbReference type="ARBA" id="ARBA00038076"/>
    </source>
</evidence>
<dbReference type="RefSeq" id="WP_353303033.1">
    <property type="nucleotide sequence ID" value="NZ_BAABWN010000006.1"/>
</dbReference>
<feature type="transmembrane region" description="Helical" evidence="7">
    <location>
        <begin position="290"/>
        <end position="313"/>
    </location>
</feature>
<feature type="transmembrane region" description="Helical" evidence="7">
    <location>
        <begin position="333"/>
        <end position="356"/>
    </location>
</feature>
<keyword evidence="5 7" id="KW-0472">Membrane</keyword>
<evidence type="ECO:0000259" key="8">
    <source>
        <dbReference type="Pfam" id="PF02687"/>
    </source>
</evidence>